<organism evidence="2 3">
    <name type="scientific">Benzoatithermus flavus</name>
    <dbReference type="NCBI Taxonomy" id="3108223"/>
    <lineage>
        <taxon>Bacteria</taxon>
        <taxon>Pseudomonadati</taxon>
        <taxon>Pseudomonadota</taxon>
        <taxon>Alphaproteobacteria</taxon>
        <taxon>Geminicoccales</taxon>
        <taxon>Geminicoccaceae</taxon>
        <taxon>Benzoatithermus</taxon>
    </lineage>
</organism>
<dbReference type="Proteomes" id="UP001375743">
    <property type="component" value="Unassembled WGS sequence"/>
</dbReference>
<reference evidence="2 3" key="1">
    <citation type="submission" date="2024-01" db="EMBL/GenBank/DDBJ databases">
        <title>Multi-omics insights into the function and evolution of sodium benzoate biodegradation pathways in Benzoatithermus flavus gen. nov., sp. nov. from hot spring.</title>
        <authorList>
            <person name="Hu C.-J."/>
            <person name="Li W.-J."/>
        </authorList>
    </citation>
    <scope>NUCLEOTIDE SEQUENCE [LARGE SCALE GENOMIC DNA]</scope>
    <source>
        <strain evidence="2 3">SYSU G07066</strain>
    </source>
</reference>
<accession>A0ABU8XS22</accession>
<protein>
    <submittedName>
        <fullName evidence="2">Uncharacterized protein</fullName>
    </submittedName>
</protein>
<proteinExistence type="predicted"/>
<sequence>MPGRHLAAALLGLLLAVGASASAFAQNLTGVWVGNDGGTYYVRQINQVVWWYGENALFAPGFSNVAKGEVSQGQVFLLWADVPKGRTSSNGALVLQIQSPTRLVALQRTGGFGGSVWTRIR</sequence>
<evidence type="ECO:0000313" key="3">
    <source>
        <dbReference type="Proteomes" id="UP001375743"/>
    </source>
</evidence>
<comment type="caution">
    <text evidence="2">The sequence shown here is derived from an EMBL/GenBank/DDBJ whole genome shotgun (WGS) entry which is preliminary data.</text>
</comment>
<dbReference type="EMBL" id="JBBLZC010000011">
    <property type="protein sequence ID" value="MEK0084025.1"/>
    <property type="molecule type" value="Genomic_DNA"/>
</dbReference>
<gene>
    <name evidence="2" type="ORF">U1T56_12750</name>
</gene>
<name>A0ABU8XS22_9PROT</name>
<evidence type="ECO:0000256" key="1">
    <source>
        <dbReference type="SAM" id="SignalP"/>
    </source>
</evidence>
<keyword evidence="1" id="KW-0732">Signal</keyword>
<dbReference type="RefSeq" id="WP_418159874.1">
    <property type="nucleotide sequence ID" value="NZ_JBBLZC010000011.1"/>
</dbReference>
<feature type="signal peptide" evidence="1">
    <location>
        <begin position="1"/>
        <end position="25"/>
    </location>
</feature>
<feature type="chain" id="PRO_5045215848" evidence="1">
    <location>
        <begin position="26"/>
        <end position="121"/>
    </location>
</feature>
<keyword evidence="3" id="KW-1185">Reference proteome</keyword>
<evidence type="ECO:0000313" key="2">
    <source>
        <dbReference type="EMBL" id="MEK0084025.1"/>
    </source>
</evidence>